<comment type="caution">
    <text evidence="2">The sequence shown here is derived from an EMBL/GenBank/DDBJ whole genome shotgun (WGS) entry which is preliminary data.</text>
</comment>
<evidence type="ECO:0000259" key="1">
    <source>
        <dbReference type="SMART" id="SM00278"/>
    </source>
</evidence>
<keyword evidence="3" id="KW-1185">Reference proteome</keyword>
<dbReference type="SMART" id="SM00278">
    <property type="entry name" value="HhH1"/>
    <property type="match status" value="1"/>
</dbReference>
<dbReference type="Proteomes" id="UP000541421">
    <property type="component" value="Unassembled WGS sequence"/>
</dbReference>
<proteinExistence type="predicted"/>
<evidence type="ECO:0000313" key="3">
    <source>
        <dbReference type="Proteomes" id="UP000541421"/>
    </source>
</evidence>
<dbReference type="GO" id="GO:0006281">
    <property type="term" value="P:DNA repair"/>
    <property type="evidence" value="ECO:0007669"/>
    <property type="project" value="InterPro"/>
</dbReference>
<dbReference type="Pfam" id="PF12836">
    <property type="entry name" value="HHH_3"/>
    <property type="match status" value="1"/>
</dbReference>
<gene>
    <name evidence="2" type="ORF">HKX40_05270</name>
</gene>
<dbReference type="InterPro" id="IPR003583">
    <property type="entry name" value="Hlx-hairpin-Hlx_DNA-bd_motif"/>
</dbReference>
<evidence type="ECO:0000313" key="2">
    <source>
        <dbReference type="EMBL" id="NOL49544.1"/>
    </source>
</evidence>
<feature type="domain" description="Helix-hairpin-helix DNA-binding motif class 1" evidence="1">
    <location>
        <begin position="48"/>
        <end position="67"/>
    </location>
</feature>
<sequence>MKVFPPTNEKYYQEGAQQTTVKKQYYRVGLTHTVSQIQTVDVNTASLQQLISIKGIGKKTAERIIAERQRAGIFISFDDLSARVKGMNKKKLLKLHMLGLRVGNSPFSNETLDLQNSQFPAPIHENFIKRVEPVREDIIRRTGPRIAEGQILQIKNK</sequence>
<dbReference type="GO" id="GO:0003677">
    <property type="term" value="F:DNA binding"/>
    <property type="evidence" value="ECO:0007669"/>
    <property type="project" value="InterPro"/>
</dbReference>
<dbReference type="InterPro" id="IPR010994">
    <property type="entry name" value="RuvA_2-like"/>
</dbReference>
<accession>A0A7Y4P648</accession>
<protein>
    <submittedName>
        <fullName evidence="2">DUF655 domain-containing protein</fullName>
    </submittedName>
</protein>
<reference evidence="2 3" key="1">
    <citation type="submission" date="2020-05" db="EMBL/GenBank/DDBJ databases">
        <authorList>
            <person name="Niu N."/>
        </authorList>
    </citation>
    <scope>NUCLEOTIDE SEQUENCE [LARGE SCALE GENOMIC DNA]</scope>
    <source>
        <strain evidence="2 3">LMG10982</strain>
    </source>
</reference>
<name>A0A7Y4P648_9BURK</name>
<dbReference type="Gene3D" id="1.10.150.280">
    <property type="entry name" value="AF1531-like domain"/>
    <property type="match status" value="1"/>
</dbReference>
<organism evidence="2 3">
    <name type="scientific">Pelistega europaea</name>
    <dbReference type="NCBI Taxonomy" id="106147"/>
    <lineage>
        <taxon>Bacteria</taxon>
        <taxon>Pseudomonadati</taxon>
        <taxon>Pseudomonadota</taxon>
        <taxon>Betaproteobacteria</taxon>
        <taxon>Burkholderiales</taxon>
        <taxon>Alcaligenaceae</taxon>
        <taxon>Pelistega</taxon>
    </lineage>
</organism>
<dbReference type="AlphaFoldDB" id="A0A7Y4P648"/>
<dbReference type="InterPro" id="IPR051675">
    <property type="entry name" value="Endo/Exo/Phosphatase_dom_1"/>
</dbReference>
<dbReference type="PANTHER" id="PTHR21180">
    <property type="entry name" value="ENDONUCLEASE/EXONUCLEASE/PHOSPHATASE FAMILY DOMAIN-CONTAINING PROTEIN 1"/>
    <property type="match status" value="1"/>
</dbReference>
<dbReference type="EMBL" id="JABGBO010000004">
    <property type="protein sequence ID" value="NOL49544.1"/>
    <property type="molecule type" value="Genomic_DNA"/>
</dbReference>
<dbReference type="SUPFAM" id="SSF47781">
    <property type="entry name" value="RuvA domain 2-like"/>
    <property type="match status" value="1"/>
</dbReference>
<dbReference type="PANTHER" id="PTHR21180:SF32">
    <property type="entry name" value="ENDONUCLEASE_EXONUCLEASE_PHOSPHATASE FAMILY DOMAIN-CONTAINING PROTEIN 1"/>
    <property type="match status" value="1"/>
</dbReference>